<evidence type="ECO:0000256" key="4">
    <source>
        <dbReference type="ARBA" id="ARBA00023163"/>
    </source>
</evidence>
<evidence type="ECO:0000256" key="1">
    <source>
        <dbReference type="ARBA" id="ARBA00009437"/>
    </source>
</evidence>
<comment type="similarity">
    <text evidence="1">Belongs to the LysR transcriptional regulatory family.</text>
</comment>
<dbReference type="GO" id="GO:0003677">
    <property type="term" value="F:DNA binding"/>
    <property type="evidence" value="ECO:0007669"/>
    <property type="project" value="UniProtKB-KW"/>
</dbReference>
<dbReference type="InterPro" id="IPR000847">
    <property type="entry name" value="LysR_HTH_N"/>
</dbReference>
<dbReference type="AlphaFoldDB" id="A0A921B3W0"/>
<dbReference type="InterPro" id="IPR036390">
    <property type="entry name" value="WH_DNA-bd_sf"/>
</dbReference>
<dbReference type="PROSITE" id="PS50931">
    <property type="entry name" value="HTH_LYSR"/>
    <property type="match status" value="1"/>
</dbReference>
<proteinExistence type="inferred from homology"/>
<dbReference type="CDD" id="cd05466">
    <property type="entry name" value="PBP2_LTTR_substrate"/>
    <property type="match status" value="1"/>
</dbReference>
<dbReference type="PANTHER" id="PTHR30419">
    <property type="entry name" value="HTH-TYPE TRANSCRIPTIONAL REGULATOR YBHD"/>
    <property type="match status" value="1"/>
</dbReference>
<dbReference type="SUPFAM" id="SSF53850">
    <property type="entry name" value="Periplasmic binding protein-like II"/>
    <property type="match status" value="1"/>
</dbReference>
<protein>
    <submittedName>
        <fullName evidence="6">LysR family transcriptional regulator</fullName>
    </submittedName>
</protein>
<dbReference type="InterPro" id="IPR036388">
    <property type="entry name" value="WH-like_DNA-bd_sf"/>
</dbReference>
<name>A0A921B3W0_9LACO</name>
<dbReference type="Pfam" id="PF00126">
    <property type="entry name" value="HTH_1"/>
    <property type="match status" value="1"/>
</dbReference>
<gene>
    <name evidence="6" type="ORF">K8W17_05280</name>
</gene>
<accession>A0A921B3W0</accession>
<dbReference type="GO" id="GO:0005829">
    <property type="term" value="C:cytosol"/>
    <property type="evidence" value="ECO:0007669"/>
    <property type="project" value="TreeGrafter"/>
</dbReference>
<dbReference type="EMBL" id="DYXY01000131">
    <property type="protein sequence ID" value="HJE15471.1"/>
    <property type="molecule type" value="Genomic_DNA"/>
</dbReference>
<evidence type="ECO:0000256" key="2">
    <source>
        <dbReference type="ARBA" id="ARBA00023015"/>
    </source>
</evidence>
<dbReference type="SUPFAM" id="SSF46785">
    <property type="entry name" value="Winged helix' DNA-binding domain"/>
    <property type="match status" value="1"/>
</dbReference>
<evidence type="ECO:0000313" key="7">
    <source>
        <dbReference type="Proteomes" id="UP000774947"/>
    </source>
</evidence>
<dbReference type="Gene3D" id="1.10.10.10">
    <property type="entry name" value="Winged helix-like DNA-binding domain superfamily/Winged helix DNA-binding domain"/>
    <property type="match status" value="1"/>
</dbReference>
<dbReference type="PANTHER" id="PTHR30419:SF28">
    <property type="entry name" value="HTH-TYPE TRANSCRIPTIONAL REGULATOR BSDA"/>
    <property type="match status" value="1"/>
</dbReference>
<reference evidence="6" key="1">
    <citation type="journal article" date="2021" name="PeerJ">
        <title>Extensive microbial diversity within the chicken gut microbiome revealed by metagenomics and culture.</title>
        <authorList>
            <person name="Gilroy R."/>
            <person name="Ravi A."/>
            <person name="Getino M."/>
            <person name="Pursley I."/>
            <person name="Horton D.L."/>
            <person name="Alikhan N.F."/>
            <person name="Baker D."/>
            <person name="Gharbi K."/>
            <person name="Hall N."/>
            <person name="Watson M."/>
            <person name="Adriaenssens E.M."/>
            <person name="Foster-Nyarko E."/>
            <person name="Jarju S."/>
            <person name="Secka A."/>
            <person name="Antonio M."/>
            <person name="Oren A."/>
            <person name="Chaudhuri R.R."/>
            <person name="La Ragione R."/>
            <person name="Hildebrand F."/>
            <person name="Pallen M.J."/>
        </authorList>
    </citation>
    <scope>NUCLEOTIDE SEQUENCE</scope>
    <source>
        <strain evidence="6">CHK173-2119</strain>
    </source>
</reference>
<keyword evidence="4" id="KW-0804">Transcription</keyword>
<sequence>MAVFQYEVFAKVVEYKTFYQAAQALNVTPSAVSHSITQFENELGFPLFIRNRTGVTLTPDGETVYPIVQSILNTESRLRQVADSIQGVNSGSIRIGGFSSVCINWLPPIIRSFRKKYPNIEISIVQGTFREIDEMVQQGKIDIGFSALPVASNLMVAPLINDPIYCVAPLNFTPQDKKHVTTDDIGNRHFILQKIDYEGGTKKALDRYNVTPNSISYSIDDQSILAMVASNLGLGILPELALQKITDDVQVFPFSESFHRTVCLVTNKVQAEAPSTQRMIQEIDQYLAKAYGDQYLASLPSKESFFKIDGNLRHEF</sequence>
<dbReference type="InterPro" id="IPR050950">
    <property type="entry name" value="HTH-type_LysR_regulators"/>
</dbReference>
<dbReference type="Gene3D" id="3.40.190.290">
    <property type="match status" value="1"/>
</dbReference>
<comment type="caution">
    <text evidence="6">The sequence shown here is derived from an EMBL/GenBank/DDBJ whole genome shotgun (WGS) entry which is preliminary data.</text>
</comment>
<evidence type="ECO:0000313" key="6">
    <source>
        <dbReference type="EMBL" id="HJE15471.1"/>
    </source>
</evidence>
<organism evidence="6 7">
    <name type="scientific">Lapidilactobacillus dextrinicus</name>
    <dbReference type="NCBI Taxonomy" id="51664"/>
    <lineage>
        <taxon>Bacteria</taxon>
        <taxon>Bacillati</taxon>
        <taxon>Bacillota</taxon>
        <taxon>Bacilli</taxon>
        <taxon>Lactobacillales</taxon>
        <taxon>Lactobacillaceae</taxon>
        <taxon>Lapidilactobacillus</taxon>
    </lineage>
</organism>
<dbReference type="Proteomes" id="UP000774947">
    <property type="component" value="Unassembled WGS sequence"/>
</dbReference>
<keyword evidence="2" id="KW-0805">Transcription regulation</keyword>
<evidence type="ECO:0000256" key="3">
    <source>
        <dbReference type="ARBA" id="ARBA00023125"/>
    </source>
</evidence>
<keyword evidence="3" id="KW-0238">DNA-binding</keyword>
<evidence type="ECO:0000259" key="5">
    <source>
        <dbReference type="PROSITE" id="PS50931"/>
    </source>
</evidence>
<reference evidence="6" key="2">
    <citation type="submission" date="2021-09" db="EMBL/GenBank/DDBJ databases">
        <authorList>
            <person name="Gilroy R."/>
        </authorList>
    </citation>
    <scope>NUCLEOTIDE SEQUENCE</scope>
    <source>
        <strain evidence="6">CHK173-2119</strain>
    </source>
</reference>
<dbReference type="GO" id="GO:0003700">
    <property type="term" value="F:DNA-binding transcription factor activity"/>
    <property type="evidence" value="ECO:0007669"/>
    <property type="project" value="InterPro"/>
</dbReference>
<feature type="domain" description="HTH lysR-type" evidence="5">
    <location>
        <begin position="1"/>
        <end position="58"/>
    </location>
</feature>
<dbReference type="Pfam" id="PF03466">
    <property type="entry name" value="LysR_substrate"/>
    <property type="match status" value="1"/>
</dbReference>
<dbReference type="InterPro" id="IPR005119">
    <property type="entry name" value="LysR_subst-bd"/>
</dbReference>